<evidence type="ECO:0000313" key="5">
    <source>
        <dbReference type="EMBL" id="KKU22484.1"/>
    </source>
</evidence>
<protein>
    <submittedName>
        <fullName evidence="5">Uncharacterized protein</fullName>
    </submittedName>
</protein>
<feature type="transmembrane region" description="Helical" evidence="4">
    <location>
        <begin position="314"/>
        <end position="333"/>
    </location>
</feature>
<dbReference type="InterPro" id="IPR011990">
    <property type="entry name" value="TPR-like_helical_dom_sf"/>
</dbReference>
<dbReference type="SMART" id="SM00028">
    <property type="entry name" value="TPR"/>
    <property type="match status" value="1"/>
</dbReference>
<keyword evidence="1" id="KW-0677">Repeat</keyword>
<gene>
    <name evidence="5" type="ORF">UX31_C0001G0002</name>
</gene>
<accession>A0A0G1NP79</accession>
<dbReference type="SUPFAM" id="SSF48452">
    <property type="entry name" value="TPR-like"/>
    <property type="match status" value="1"/>
</dbReference>
<sequence>MVKRLWFFLKHNYLFVLAFALLFVLSVHSFNSIGQDIGRHLKVGEIIWQTKEIPKTNLFSYTEPNSPFTNHHWLSEVVFYHIFNFGGFTSLILVKVFLVLGAFLLLFFGVKKYSSFWPLSISLLLSVFIFIERTEVRPEIFSFVILSFFLFALFKAKYENKYFWLWFLPVLEILWVNFHIYFFIGPFLILAFSLDRLFSSGPDFKPSKESNLARIILIGTLTGLATLINPAGFKGALLPFKVLNEYGYTIAENQTLFFLADFFNFNLSIFVFELSAVALIIAFILTAKKLRTRIFEIIISSFFIYAGFKMLRNLPLYALASFPVMAIILNDIFSKIKNRLKLAKSSRISPILKMTFSGFLILLIFLVLNNWFYGHINSSKAFGLSVPNGLERAVDFVKDNQIEGPMFNNFDVGGYLIGSLYPEEKVFVDNRPEAYSVKFFSEVYKPMQADKEQWAEYSKKYDINFIFFGHADATSWGQDFLESIVKNPDWKTVYINEDAIILVKDDIKNRDIISKFLITNVNAANKITDHVKGSNKDRADLNVDLSRFLYNIKWLEPAVYFADEAIKIDSDNPYPYLHKGLAYASYPDKERQKLAAENIKKAIDLGLKDSRYYFILGGVYMNLGKFDEARFSFREALRRDKDNIQAREFLSKYFNE</sequence>
<feature type="transmembrane region" description="Helical" evidence="4">
    <location>
        <begin position="354"/>
        <end position="373"/>
    </location>
</feature>
<keyword evidence="4" id="KW-1133">Transmembrane helix</keyword>
<feature type="transmembrane region" description="Helical" evidence="4">
    <location>
        <begin position="114"/>
        <end position="131"/>
    </location>
</feature>
<dbReference type="InterPro" id="IPR019734">
    <property type="entry name" value="TPR_rpt"/>
</dbReference>
<dbReference type="AlphaFoldDB" id="A0A0G1NP79"/>
<evidence type="ECO:0000313" key="6">
    <source>
        <dbReference type="Proteomes" id="UP000034107"/>
    </source>
</evidence>
<keyword evidence="4" id="KW-0472">Membrane</keyword>
<dbReference type="InterPro" id="IPR013105">
    <property type="entry name" value="TPR_2"/>
</dbReference>
<evidence type="ECO:0000256" key="4">
    <source>
        <dbReference type="SAM" id="Phobius"/>
    </source>
</evidence>
<proteinExistence type="predicted"/>
<dbReference type="Pfam" id="PF07719">
    <property type="entry name" value="TPR_2"/>
    <property type="match status" value="1"/>
</dbReference>
<feature type="transmembrane region" description="Helical" evidence="4">
    <location>
        <begin position="12"/>
        <end position="30"/>
    </location>
</feature>
<dbReference type="Gene3D" id="1.25.40.10">
    <property type="entry name" value="Tetratricopeptide repeat domain"/>
    <property type="match status" value="1"/>
</dbReference>
<evidence type="ECO:0000256" key="2">
    <source>
        <dbReference type="ARBA" id="ARBA00022803"/>
    </source>
</evidence>
<evidence type="ECO:0000256" key="3">
    <source>
        <dbReference type="PROSITE-ProRule" id="PRU00339"/>
    </source>
</evidence>
<feature type="repeat" description="TPR" evidence="3">
    <location>
        <begin position="610"/>
        <end position="643"/>
    </location>
</feature>
<evidence type="ECO:0000256" key="1">
    <source>
        <dbReference type="ARBA" id="ARBA00022737"/>
    </source>
</evidence>
<dbReference type="Proteomes" id="UP000034107">
    <property type="component" value="Unassembled WGS sequence"/>
</dbReference>
<feature type="transmembrane region" description="Helical" evidence="4">
    <location>
        <begin position="292"/>
        <end position="308"/>
    </location>
</feature>
<feature type="transmembrane region" description="Helical" evidence="4">
    <location>
        <begin position="265"/>
        <end position="285"/>
    </location>
</feature>
<dbReference type="PROSITE" id="PS50005">
    <property type="entry name" value="TPR"/>
    <property type="match status" value="1"/>
</dbReference>
<keyword evidence="2 3" id="KW-0802">TPR repeat</keyword>
<feature type="transmembrane region" description="Helical" evidence="4">
    <location>
        <begin position="164"/>
        <end position="192"/>
    </location>
</feature>
<feature type="transmembrane region" description="Helical" evidence="4">
    <location>
        <begin position="82"/>
        <end position="108"/>
    </location>
</feature>
<name>A0A0G1NP79_9BACT</name>
<reference evidence="5 6" key="1">
    <citation type="journal article" date="2015" name="Nature">
        <title>rRNA introns, odd ribosomes, and small enigmatic genomes across a large radiation of phyla.</title>
        <authorList>
            <person name="Brown C.T."/>
            <person name="Hug L.A."/>
            <person name="Thomas B.C."/>
            <person name="Sharon I."/>
            <person name="Castelle C.J."/>
            <person name="Singh A."/>
            <person name="Wilkins M.J."/>
            <person name="Williams K.H."/>
            <person name="Banfield J.F."/>
        </authorList>
    </citation>
    <scope>NUCLEOTIDE SEQUENCE [LARGE SCALE GENOMIC DNA]</scope>
</reference>
<feature type="transmembrane region" description="Helical" evidence="4">
    <location>
        <begin position="140"/>
        <end position="158"/>
    </location>
</feature>
<comment type="caution">
    <text evidence="5">The sequence shown here is derived from an EMBL/GenBank/DDBJ whole genome shotgun (WGS) entry which is preliminary data.</text>
</comment>
<keyword evidence="4" id="KW-0812">Transmembrane</keyword>
<organism evidence="5 6">
    <name type="scientific">Candidatus Nomurabacteria bacterium GW2011_GWA1_46_11</name>
    <dbReference type="NCBI Taxonomy" id="1618732"/>
    <lineage>
        <taxon>Bacteria</taxon>
        <taxon>Candidatus Nomuraibacteriota</taxon>
    </lineage>
</organism>
<dbReference type="EMBL" id="LCLS01000001">
    <property type="protein sequence ID" value="KKU22484.1"/>
    <property type="molecule type" value="Genomic_DNA"/>
</dbReference>